<dbReference type="EMBL" id="VEVO01000002">
    <property type="protein sequence ID" value="KAF0045251.1"/>
    <property type="molecule type" value="Genomic_DNA"/>
</dbReference>
<dbReference type="Proteomes" id="UP000438429">
    <property type="component" value="Unassembled WGS sequence"/>
</dbReference>
<name>A0A6A4TR63_SCOMX</name>
<gene>
    <name evidence="1" type="ORF">F2P81_001780</name>
</gene>
<protein>
    <submittedName>
        <fullName evidence="1">Uncharacterized protein</fullName>
    </submittedName>
</protein>
<sequence>MPKVNADKRICKKKKKDSKSSFLFSGKTLAVCGEVERVPHGNLNMCHGPGLVYQDFSSGAIRKSQLSYHTLSSVAGMGPVLSRLTGHLNLVVWSGYLLLWQAKTAKQLRQEKGSVVNWKKSAN</sequence>
<evidence type="ECO:0000313" key="2">
    <source>
        <dbReference type="Proteomes" id="UP000438429"/>
    </source>
</evidence>
<accession>A0A6A4TR63</accession>
<organism evidence="1 2">
    <name type="scientific">Scophthalmus maximus</name>
    <name type="common">Turbot</name>
    <name type="synonym">Psetta maxima</name>
    <dbReference type="NCBI Taxonomy" id="52904"/>
    <lineage>
        <taxon>Eukaryota</taxon>
        <taxon>Metazoa</taxon>
        <taxon>Chordata</taxon>
        <taxon>Craniata</taxon>
        <taxon>Vertebrata</taxon>
        <taxon>Euteleostomi</taxon>
        <taxon>Actinopterygii</taxon>
        <taxon>Neopterygii</taxon>
        <taxon>Teleostei</taxon>
        <taxon>Neoteleostei</taxon>
        <taxon>Acanthomorphata</taxon>
        <taxon>Carangaria</taxon>
        <taxon>Pleuronectiformes</taxon>
        <taxon>Pleuronectoidei</taxon>
        <taxon>Scophthalmidae</taxon>
        <taxon>Scophthalmus</taxon>
    </lineage>
</organism>
<comment type="caution">
    <text evidence="1">The sequence shown here is derived from an EMBL/GenBank/DDBJ whole genome shotgun (WGS) entry which is preliminary data.</text>
</comment>
<evidence type="ECO:0000313" key="1">
    <source>
        <dbReference type="EMBL" id="KAF0045251.1"/>
    </source>
</evidence>
<reference evidence="1 2" key="1">
    <citation type="submission" date="2019-06" db="EMBL/GenBank/DDBJ databases">
        <title>Draft genomes of female and male turbot (Scophthalmus maximus).</title>
        <authorList>
            <person name="Xu H."/>
            <person name="Xu X.-W."/>
            <person name="Shao C."/>
            <person name="Chen S."/>
        </authorList>
    </citation>
    <scope>NUCLEOTIDE SEQUENCE [LARGE SCALE GENOMIC DNA]</scope>
    <source>
        <strain evidence="1">Ysfricsl-2016a</strain>
        <tissue evidence="1">Blood</tissue>
    </source>
</reference>
<proteinExistence type="predicted"/>
<dbReference type="AlphaFoldDB" id="A0A6A4TR63"/>